<sequence>MERHLVIIAIAFFSGIFAQNREEKPCPASRLKDRIITGFYKKSLFYFAHGNDGKIELDPKTLFGDIEIPATANYTINRLVPVDGNRVIVFFEQSDKLFYAFYELDDLTYHAKNGSARVLQSLHSQEKHEAKFVGGYDVRKEDFAEVIKREKGKIILGAKELQGIDLTICDAQIHRPSDPFLFYVKAEDDGNNGGCPLSVRQGKRAMQTCINGQTVEF</sequence>
<dbReference type="WBParaSite" id="L893_g18429.t1">
    <property type="protein sequence ID" value="L893_g18429.t1"/>
    <property type="gene ID" value="L893_g18429"/>
</dbReference>
<protein>
    <submittedName>
        <fullName evidence="3">LAM_G_DOMAIN domain-containing protein</fullName>
    </submittedName>
</protein>
<keyword evidence="2" id="KW-1185">Reference proteome</keyword>
<proteinExistence type="predicted"/>
<keyword evidence="1" id="KW-0732">Signal</keyword>
<dbReference type="Proteomes" id="UP000095287">
    <property type="component" value="Unplaced"/>
</dbReference>
<feature type="signal peptide" evidence="1">
    <location>
        <begin position="1"/>
        <end position="18"/>
    </location>
</feature>
<evidence type="ECO:0000313" key="2">
    <source>
        <dbReference type="Proteomes" id="UP000095287"/>
    </source>
</evidence>
<dbReference type="AlphaFoldDB" id="A0A1I7YPM3"/>
<name>A0A1I7YPM3_9BILA</name>
<evidence type="ECO:0000313" key="3">
    <source>
        <dbReference type="WBParaSite" id="L893_g18429.t1"/>
    </source>
</evidence>
<feature type="chain" id="PRO_5009312413" evidence="1">
    <location>
        <begin position="19"/>
        <end position="217"/>
    </location>
</feature>
<organism evidence="2 3">
    <name type="scientific">Steinernema glaseri</name>
    <dbReference type="NCBI Taxonomy" id="37863"/>
    <lineage>
        <taxon>Eukaryota</taxon>
        <taxon>Metazoa</taxon>
        <taxon>Ecdysozoa</taxon>
        <taxon>Nematoda</taxon>
        <taxon>Chromadorea</taxon>
        <taxon>Rhabditida</taxon>
        <taxon>Tylenchina</taxon>
        <taxon>Panagrolaimomorpha</taxon>
        <taxon>Strongyloidoidea</taxon>
        <taxon>Steinernematidae</taxon>
        <taxon>Steinernema</taxon>
    </lineage>
</organism>
<evidence type="ECO:0000256" key="1">
    <source>
        <dbReference type="SAM" id="SignalP"/>
    </source>
</evidence>
<accession>A0A1I7YPM3</accession>
<reference evidence="3" key="1">
    <citation type="submission" date="2016-11" db="UniProtKB">
        <authorList>
            <consortium name="WormBaseParasite"/>
        </authorList>
    </citation>
    <scope>IDENTIFICATION</scope>
</reference>